<keyword evidence="2" id="KW-1185">Reference proteome</keyword>
<dbReference type="CDD" id="cd21059">
    <property type="entry name" value="LciA-like"/>
    <property type="match status" value="1"/>
</dbReference>
<dbReference type="RefSeq" id="WP_213533746.1">
    <property type="nucleotide sequence ID" value="NZ_BOVQ01000002.1"/>
</dbReference>
<name>A0ABV9JCA4_9LACT</name>
<dbReference type="InterPro" id="IPR015046">
    <property type="entry name" value="LciA_Immunity-like"/>
</dbReference>
<evidence type="ECO:0000313" key="2">
    <source>
        <dbReference type="Proteomes" id="UP001595987"/>
    </source>
</evidence>
<comment type="caution">
    <text evidence="1">The sequence shown here is derived from an EMBL/GenBank/DDBJ whole genome shotgun (WGS) entry which is preliminary data.</text>
</comment>
<dbReference type="Proteomes" id="UP001595987">
    <property type="component" value="Unassembled WGS sequence"/>
</dbReference>
<reference evidence="2" key="1">
    <citation type="journal article" date="2019" name="Int. J. Syst. Evol. Microbiol.">
        <title>The Global Catalogue of Microorganisms (GCM) 10K type strain sequencing project: providing services to taxonomists for standard genome sequencing and annotation.</title>
        <authorList>
            <consortium name="The Broad Institute Genomics Platform"/>
            <consortium name="The Broad Institute Genome Sequencing Center for Infectious Disease"/>
            <person name="Wu L."/>
            <person name="Ma J."/>
        </authorList>
    </citation>
    <scope>NUCLEOTIDE SEQUENCE [LARGE SCALE GENOMIC DNA]</scope>
    <source>
        <strain evidence="2">CCUG 63287</strain>
    </source>
</reference>
<dbReference type="Pfam" id="PF08951">
    <property type="entry name" value="EntA_Immun"/>
    <property type="match status" value="1"/>
</dbReference>
<gene>
    <name evidence="1" type="ORF">ACFO26_03290</name>
</gene>
<sequence length="104" mass="11954">MFGKPKKVKFSKKEQKFIDKLNGLLNDNDVFESEKEYLQKAKTLFEAGTYFPNVVHRMEVTFRPLAVQQKLSPKMVSFYTEFPKILLATLPLGSNPTMLQGLPL</sequence>
<accession>A0ABV9JCA4</accession>
<protein>
    <submittedName>
        <fullName evidence="1">Bacteriocin immunity protein</fullName>
    </submittedName>
</protein>
<proteinExistence type="predicted"/>
<organism evidence="1 2">
    <name type="scientific">Lactococcus nasutitermitis</name>
    <dbReference type="NCBI Taxonomy" id="1652957"/>
    <lineage>
        <taxon>Bacteria</taxon>
        <taxon>Bacillati</taxon>
        <taxon>Bacillota</taxon>
        <taxon>Bacilli</taxon>
        <taxon>Lactobacillales</taxon>
        <taxon>Streptococcaceae</taxon>
        <taxon>Lactococcus</taxon>
    </lineage>
</organism>
<dbReference type="EMBL" id="JBHSGD010000004">
    <property type="protein sequence ID" value="MFC4651922.1"/>
    <property type="molecule type" value="Genomic_DNA"/>
</dbReference>
<evidence type="ECO:0000313" key="1">
    <source>
        <dbReference type="EMBL" id="MFC4651922.1"/>
    </source>
</evidence>